<dbReference type="InterPro" id="IPR007278">
    <property type="entry name" value="DUF397"/>
</dbReference>
<dbReference type="Pfam" id="PF04149">
    <property type="entry name" value="DUF397"/>
    <property type="match status" value="1"/>
</dbReference>
<evidence type="ECO:0000313" key="3">
    <source>
        <dbReference type="Proteomes" id="UP001596957"/>
    </source>
</evidence>
<comment type="caution">
    <text evidence="2">The sequence shown here is derived from an EMBL/GenBank/DDBJ whole genome shotgun (WGS) entry which is preliminary data.</text>
</comment>
<organism evidence="2 3">
    <name type="scientific">Streptomyces lutosisoli</name>
    <dbReference type="NCBI Taxonomy" id="2665721"/>
    <lineage>
        <taxon>Bacteria</taxon>
        <taxon>Bacillati</taxon>
        <taxon>Actinomycetota</taxon>
        <taxon>Actinomycetes</taxon>
        <taxon>Kitasatosporales</taxon>
        <taxon>Streptomycetaceae</taxon>
        <taxon>Streptomyces</taxon>
    </lineage>
</organism>
<dbReference type="Proteomes" id="UP001596957">
    <property type="component" value="Unassembled WGS sequence"/>
</dbReference>
<reference evidence="3" key="1">
    <citation type="journal article" date="2019" name="Int. J. Syst. Evol. Microbiol.">
        <title>The Global Catalogue of Microorganisms (GCM) 10K type strain sequencing project: providing services to taxonomists for standard genome sequencing and annotation.</title>
        <authorList>
            <consortium name="The Broad Institute Genomics Platform"/>
            <consortium name="The Broad Institute Genome Sequencing Center for Infectious Disease"/>
            <person name="Wu L."/>
            <person name="Ma J."/>
        </authorList>
    </citation>
    <scope>NUCLEOTIDE SEQUENCE [LARGE SCALE GENOMIC DNA]</scope>
    <source>
        <strain evidence="3">CGMCC 4.7198</strain>
    </source>
</reference>
<protein>
    <submittedName>
        <fullName evidence="2">DUF397 domain-containing protein</fullName>
    </submittedName>
</protein>
<keyword evidence="3" id="KW-1185">Reference proteome</keyword>
<feature type="domain" description="DUF397" evidence="1">
    <location>
        <begin position="7"/>
        <end position="56"/>
    </location>
</feature>
<dbReference type="RefSeq" id="WP_381262042.1">
    <property type="nucleotide sequence ID" value="NZ_JBHTBI010000058.1"/>
</dbReference>
<proteinExistence type="predicted"/>
<gene>
    <name evidence="2" type="ORF">ACFQZP_21085</name>
</gene>
<accession>A0ABW2VM27</accession>
<evidence type="ECO:0000313" key="2">
    <source>
        <dbReference type="EMBL" id="MFD0284129.1"/>
    </source>
</evidence>
<evidence type="ECO:0000259" key="1">
    <source>
        <dbReference type="Pfam" id="PF04149"/>
    </source>
</evidence>
<sequence length="66" mass="7192">MPVRPELHWFKSSYSGGSGTECVECARVGDGTLVRDSKTPDGPEVSIRGHAWQSFVWALGGQSLDR</sequence>
<dbReference type="EMBL" id="JBHTEC010000001">
    <property type="protein sequence ID" value="MFD0284129.1"/>
    <property type="molecule type" value="Genomic_DNA"/>
</dbReference>
<name>A0ABW2VM27_9ACTN</name>